<accession>A0A438CW37</accession>
<evidence type="ECO:0000313" key="2">
    <source>
        <dbReference type="EMBL" id="RVW27408.1"/>
    </source>
</evidence>
<dbReference type="OrthoDB" id="1829724at2759"/>
<protein>
    <submittedName>
        <fullName evidence="2">Auxilin-related protein 2</fullName>
    </submittedName>
</protein>
<name>A0A438CW37_VITVI</name>
<feature type="region of interest" description="Disordered" evidence="1">
    <location>
        <begin position="341"/>
        <end position="360"/>
    </location>
</feature>
<reference evidence="2 3" key="1">
    <citation type="journal article" date="2018" name="PLoS Genet.">
        <title>Population sequencing reveals clonal diversity and ancestral inbreeding in the grapevine cultivar Chardonnay.</title>
        <authorList>
            <person name="Roach M.J."/>
            <person name="Johnson D.L."/>
            <person name="Bohlmann J."/>
            <person name="van Vuuren H.J."/>
            <person name="Jones S.J."/>
            <person name="Pretorius I.S."/>
            <person name="Schmidt S.A."/>
            <person name="Borneman A.R."/>
        </authorList>
    </citation>
    <scope>NUCLEOTIDE SEQUENCE [LARGE SCALE GENOMIC DNA]</scope>
    <source>
        <strain evidence="3">cv. Chardonnay</strain>
        <tissue evidence="2">Leaf</tissue>
    </source>
</reference>
<feature type="compositionally biased region" description="Low complexity" evidence="1">
    <location>
        <begin position="341"/>
        <end position="358"/>
    </location>
</feature>
<dbReference type="PANTHER" id="PTHR23172">
    <property type="entry name" value="AUXILIN/CYCLIN G-ASSOCIATED KINASE-RELATED"/>
    <property type="match status" value="1"/>
</dbReference>
<proteinExistence type="predicted"/>
<dbReference type="Proteomes" id="UP000288805">
    <property type="component" value="Unassembled WGS sequence"/>
</dbReference>
<dbReference type="AlphaFoldDB" id="A0A438CW37"/>
<feature type="region of interest" description="Disordered" evidence="1">
    <location>
        <begin position="405"/>
        <end position="424"/>
    </location>
</feature>
<feature type="region of interest" description="Disordered" evidence="1">
    <location>
        <begin position="17"/>
        <end position="108"/>
    </location>
</feature>
<evidence type="ECO:0000313" key="3">
    <source>
        <dbReference type="Proteomes" id="UP000288805"/>
    </source>
</evidence>
<dbReference type="EMBL" id="QGNW01001952">
    <property type="protein sequence ID" value="RVW27408.1"/>
    <property type="molecule type" value="Genomic_DNA"/>
</dbReference>
<feature type="compositionally biased region" description="Basic and acidic residues" evidence="1">
    <location>
        <begin position="410"/>
        <end position="424"/>
    </location>
</feature>
<dbReference type="PANTHER" id="PTHR23172:SF19">
    <property type="entry name" value="J DOMAIN-CONTAINING PROTEIN"/>
    <property type="match status" value="1"/>
</dbReference>
<feature type="region of interest" description="Disordered" evidence="1">
    <location>
        <begin position="193"/>
        <end position="272"/>
    </location>
</feature>
<organism evidence="2 3">
    <name type="scientific">Vitis vinifera</name>
    <name type="common">Grape</name>
    <dbReference type="NCBI Taxonomy" id="29760"/>
    <lineage>
        <taxon>Eukaryota</taxon>
        <taxon>Viridiplantae</taxon>
        <taxon>Streptophyta</taxon>
        <taxon>Embryophyta</taxon>
        <taxon>Tracheophyta</taxon>
        <taxon>Spermatophyta</taxon>
        <taxon>Magnoliopsida</taxon>
        <taxon>eudicotyledons</taxon>
        <taxon>Gunneridae</taxon>
        <taxon>Pentapetalae</taxon>
        <taxon>rosids</taxon>
        <taxon>Vitales</taxon>
        <taxon>Vitaceae</taxon>
        <taxon>Viteae</taxon>
        <taxon>Vitis</taxon>
    </lineage>
</organism>
<feature type="compositionally biased region" description="Polar residues" evidence="1">
    <location>
        <begin position="17"/>
        <end position="49"/>
    </location>
</feature>
<gene>
    <name evidence="2" type="primary">VvCHDh000045_9</name>
    <name evidence="2" type="ORF">CK203_095430</name>
</gene>
<comment type="caution">
    <text evidence="2">The sequence shown here is derived from an EMBL/GenBank/DDBJ whole genome shotgun (WGS) entry which is preliminary data.</text>
</comment>
<sequence length="443" mass="49592">MPTENYWESHQTLFDIPTVSTDSHKSFSQTPSPPSHVNASPNETNSQGEMSPRSEENLSSSDDVWLTVSDIPLFTQPTSARPPSRPPPPRPTQVSRAETGSFGSNNARKKVNEFSSFANSSQYSQSPKLTCGTMKSSTVSQIDELEDFAMGRTQNNVDGHAEGLYGDEFETNSIAAASAAAMKEAMDRADAKFRHAKGVRERESAKASRKEEREQRRLERAREIEGKNEEIQREQRRLEKERERAREIEREREKTRQAVERATKEAHEKAAAEARLKAERAVVEKRAAVARAEAEVRLRTERAAVERVAAEARERAVAEARERAAARVNQQKNENDLESFFSMSSRPSSVPRPRANSSDPMFGIQFQNRCGPEMARTSTSASSTMRKASSTTNIVDDFSSIFGEVEGESEDRRRARLEGHQRTQERAKRLGLLGGLATLHPKL</sequence>
<evidence type="ECO:0000256" key="1">
    <source>
        <dbReference type="SAM" id="MobiDB-lite"/>
    </source>
</evidence>